<sequence length="191" mass="19888">MKKLILLLLASATISLSPLWAQENPDRDQPLVNISTRTTITPDNPRVIVGFTVPGNPDPDRPLYPKTLLLRAIGPGLAQFAVTNALADPQVQVFNAAEVEISANWSDFTAPLNPDNENDATAAVRATNAASVAETAAALGAFAVVVPTVDTPVVADYSNAIGLPGGNYTVVVSSKSGGTGDVVVEVYSVHN</sequence>
<protein>
    <submittedName>
        <fullName evidence="2">Uncharacterized protein</fullName>
    </submittedName>
</protein>
<dbReference type="KEGG" id="slom:PXH66_14195"/>
<name>A0AAE9ZZK0_9BACT</name>
<reference evidence="2" key="1">
    <citation type="submission" date="2023-03" db="EMBL/GenBank/DDBJ databases">
        <title>Lomoglobus Profundus gen. nov., sp. nov., a novel member of the phylum Verrucomicrobia, isolated from deep-marine sediment of South China Sea.</title>
        <authorList>
            <person name="Ahmad T."/>
            <person name="Ishaq S.E."/>
            <person name="Wang F."/>
        </authorList>
    </citation>
    <scope>NUCLEOTIDE SEQUENCE</scope>
    <source>
        <strain evidence="2">LMO-M01</strain>
    </source>
</reference>
<feature type="signal peptide" evidence="1">
    <location>
        <begin position="1"/>
        <end position="21"/>
    </location>
</feature>
<dbReference type="RefSeq" id="WP_330929135.1">
    <property type="nucleotide sequence ID" value="NZ_CP119075.1"/>
</dbReference>
<organism evidence="2 3">
    <name type="scientific">Synoicihabitans lomoniglobus</name>
    <dbReference type="NCBI Taxonomy" id="2909285"/>
    <lineage>
        <taxon>Bacteria</taxon>
        <taxon>Pseudomonadati</taxon>
        <taxon>Verrucomicrobiota</taxon>
        <taxon>Opitutia</taxon>
        <taxon>Opitutales</taxon>
        <taxon>Opitutaceae</taxon>
        <taxon>Synoicihabitans</taxon>
    </lineage>
</organism>
<keyword evidence="3" id="KW-1185">Reference proteome</keyword>
<evidence type="ECO:0000256" key="1">
    <source>
        <dbReference type="SAM" id="SignalP"/>
    </source>
</evidence>
<dbReference type="Proteomes" id="UP001218638">
    <property type="component" value="Chromosome"/>
</dbReference>
<gene>
    <name evidence="2" type="ORF">PXH66_14195</name>
</gene>
<evidence type="ECO:0000313" key="2">
    <source>
        <dbReference type="EMBL" id="WED63487.1"/>
    </source>
</evidence>
<dbReference type="AlphaFoldDB" id="A0AAE9ZZK0"/>
<keyword evidence="1" id="KW-0732">Signal</keyword>
<evidence type="ECO:0000313" key="3">
    <source>
        <dbReference type="Proteomes" id="UP001218638"/>
    </source>
</evidence>
<feature type="chain" id="PRO_5041937209" evidence="1">
    <location>
        <begin position="22"/>
        <end position="191"/>
    </location>
</feature>
<accession>A0AAE9ZZK0</accession>
<proteinExistence type="predicted"/>
<dbReference type="EMBL" id="CP119075">
    <property type="protein sequence ID" value="WED63487.1"/>
    <property type="molecule type" value="Genomic_DNA"/>
</dbReference>